<comment type="catalytic activity">
    <reaction evidence="4 5">
        <text>O-phospho-L-tyrosyl-[protein] + H2O = L-tyrosyl-[protein] + phosphate</text>
        <dbReference type="Rhea" id="RHEA:10684"/>
        <dbReference type="Rhea" id="RHEA-COMP:10136"/>
        <dbReference type="Rhea" id="RHEA-COMP:20101"/>
        <dbReference type="ChEBI" id="CHEBI:15377"/>
        <dbReference type="ChEBI" id="CHEBI:43474"/>
        <dbReference type="ChEBI" id="CHEBI:46858"/>
        <dbReference type="ChEBI" id="CHEBI:61978"/>
        <dbReference type="EC" id="3.1.3.48"/>
    </reaction>
</comment>
<dbReference type="Gene3D" id="3.20.20.140">
    <property type="entry name" value="Metal-dependent hydrolases"/>
    <property type="match status" value="1"/>
</dbReference>
<evidence type="ECO:0000256" key="3">
    <source>
        <dbReference type="ARBA" id="ARBA00022912"/>
    </source>
</evidence>
<dbReference type="Pfam" id="PF19567">
    <property type="entry name" value="CpsB_CapC"/>
    <property type="match status" value="1"/>
</dbReference>
<evidence type="ECO:0000256" key="1">
    <source>
        <dbReference type="ARBA" id="ARBA00005750"/>
    </source>
</evidence>
<dbReference type="InterPro" id="IPR016667">
    <property type="entry name" value="Caps_polysacc_synth_CpsB/CapC"/>
</dbReference>
<dbReference type="GO" id="GO:0030145">
    <property type="term" value="F:manganese ion binding"/>
    <property type="evidence" value="ECO:0007669"/>
    <property type="project" value="UniProtKB-UniRule"/>
</dbReference>
<reference evidence="6 7" key="1">
    <citation type="submission" date="2016-10" db="EMBL/GenBank/DDBJ databases">
        <authorList>
            <person name="Varghese N."/>
            <person name="Submissions S."/>
        </authorList>
    </citation>
    <scope>NUCLEOTIDE SEQUENCE [LARGE SCALE GENOMIC DNA]</scope>
    <source>
        <strain evidence="6 7">TC-13</strain>
    </source>
</reference>
<comment type="similarity">
    <text evidence="1 5">Belongs to the metallo-dependent hydrolases superfamily. CpsB/CapC family.</text>
</comment>
<evidence type="ECO:0000313" key="6">
    <source>
        <dbReference type="EMBL" id="SEQ05829.1"/>
    </source>
</evidence>
<evidence type="ECO:0000256" key="4">
    <source>
        <dbReference type="ARBA" id="ARBA00051722"/>
    </source>
</evidence>
<dbReference type="EC" id="3.1.3.48" evidence="5"/>
<dbReference type="AlphaFoldDB" id="A0A1H9CXG2"/>
<organism evidence="6 7">
    <name type="scientific">Lysinibacillus fusiformis</name>
    <dbReference type="NCBI Taxonomy" id="28031"/>
    <lineage>
        <taxon>Bacteria</taxon>
        <taxon>Bacillati</taxon>
        <taxon>Bacillota</taxon>
        <taxon>Bacilli</taxon>
        <taxon>Bacillales</taxon>
        <taxon>Bacillaceae</taxon>
        <taxon>Lysinibacillus</taxon>
    </lineage>
</organism>
<dbReference type="GO" id="GO:0004725">
    <property type="term" value="F:protein tyrosine phosphatase activity"/>
    <property type="evidence" value="ECO:0007669"/>
    <property type="project" value="UniProtKB-UniRule"/>
</dbReference>
<dbReference type="PIRSF" id="PIRSF016557">
    <property type="entry name" value="Caps_synth_CpsB"/>
    <property type="match status" value="1"/>
</dbReference>
<keyword evidence="3 5" id="KW-0904">Protein phosphatase</keyword>
<dbReference type="Proteomes" id="UP000199410">
    <property type="component" value="Unassembled WGS sequence"/>
</dbReference>
<evidence type="ECO:0000256" key="2">
    <source>
        <dbReference type="ARBA" id="ARBA00022801"/>
    </source>
</evidence>
<protein>
    <recommendedName>
        <fullName evidence="5">Tyrosine-protein phosphatase</fullName>
        <ecNumber evidence="5">3.1.3.48</ecNumber>
    </recommendedName>
</protein>
<keyword evidence="2 5" id="KW-0378">Hydrolase</keyword>
<accession>A0A1H9CXG2</accession>
<evidence type="ECO:0000313" key="7">
    <source>
        <dbReference type="Proteomes" id="UP000199410"/>
    </source>
</evidence>
<sequence length="257" mass="29588">MIKMIDLHAHILFDVDDGPKDKTESLNMLEQAAREGITDIVCTSHAMHPQYHVQYSKVQALVHDLQQLLLQNQIPITLHTGHEVRLNDELLAHLQQKHLHTLAHTNYILLELPSNTIPAYTKEMIRHLKCAGYTPILAHPERNLAIRENPKRLDVLIQEGAFTQITTGSLTGLFGKEVQRLSLALVRANYIHTIGSDTHNVSTRKFCYQEALQYLEKKNEIEMVERLLMNNANVLANKPIMRFELEDLVVKKRWLIF</sequence>
<evidence type="ECO:0000256" key="5">
    <source>
        <dbReference type="PIRNR" id="PIRNR016557"/>
    </source>
</evidence>
<dbReference type="PANTHER" id="PTHR39181">
    <property type="entry name" value="TYROSINE-PROTEIN PHOSPHATASE YWQE"/>
    <property type="match status" value="1"/>
</dbReference>
<dbReference type="EMBL" id="FOEL01000003">
    <property type="protein sequence ID" value="SEQ05829.1"/>
    <property type="molecule type" value="Genomic_DNA"/>
</dbReference>
<comment type="caution">
    <text evidence="6">The sequence shown here is derived from an EMBL/GenBank/DDBJ whole genome shotgun (WGS) entry which is preliminary data.</text>
</comment>
<dbReference type="PANTHER" id="PTHR39181:SF1">
    <property type="entry name" value="TYROSINE-PROTEIN PHOSPHATASE YWQE"/>
    <property type="match status" value="1"/>
</dbReference>
<name>A0A1H9CXG2_9BACI</name>
<proteinExistence type="inferred from homology"/>
<dbReference type="InterPro" id="IPR016195">
    <property type="entry name" value="Pol/histidinol_Pase-like"/>
</dbReference>
<gene>
    <name evidence="6" type="ORF">SAMN02787113_00986</name>
</gene>
<dbReference type="SUPFAM" id="SSF89550">
    <property type="entry name" value="PHP domain-like"/>
    <property type="match status" value="1"/>
</dbReference>